<evidence type="ECO:0000313" key="2">
    <source>
        <dbReference type="Proteomes" id="UP001500151"/>
    </source>
</evidence>
<evidence type="ECO:0000313" key="1">
    <source>
        <dbReference type="EMBL" id="GAA2619862.1"/>
    </source>
</evidence>
<keyword evidence="2" id="KW-1185">Reference proteome</keyword>
<reference evidence="1 2" key="1">
    <citation type="journal article" date="2019" name="Int. J. Syst. Evol. Microbiol.">
        <title>The Global Catalogue of Microorganisms (GCM) 10K type strain sequencing project: providing services to taxonomists for standard genome sequencing and annotation.</title>
        <authorList>
            <consortium name="The Broad Institute Genomics Platform"/>
            <consortium name="The Broad Institute Genome Sequencing Center for Infectious Disease"/>
            <person name="Wu L."/>
            <person name="Ma J."/>
        </authorList>
    </citation>
    <scope>NUCLEOTIDE SEQUENCE [LARGE SCALE GENOMIC DNA]</scope>
    <source>
        <strain evidence="1 2">JCM 4524</strain>
    </source>
</reference>
<gene>
    <name evidence="1" type="ORF">GCM10010307_02680</name>
</gene>
<name>A0ABN3Q894_9ACTN</name>
<dbReference type="Proteomes" id="UP001500151">
    <property type="component" value="Unassembled WGS sequence"/>
</dbReference>
<accession>A0ABN3Q894</accession>
<proteinExistence type="predicted"/>
<protein>
    <submittedName>
        <fullName evidence="1">Uncharacterized protein</fullName>
    </submittedName>
</protein>
<dbReference type="EMBL" id="BAAASJ010000003">
    <property type="protein sequence ID" value="GAA2619862.1"/>
    <property type="molecule type" value="Genomic_DNA"/>
</dbReference>
<organism evidence="1 2">
    <name type="scientific">Streptomyces vastus</name>
    <dbReference type="NCBI Taxonomy" id="285451"/>
    <lineage>
        <taxon>Bacteria</taxon>
        <taxon>Bacillati</taxon>
        <taxon>Actinomycetota</taxon>
        <taxon>Actinomycetes</taxon>
        <taxon>Kitasatosporales</taxon>
        <taxon>Streptomycetaceae</taxon>
        <taxon>Streptomyces</taxon>
    </lineage>
</organism>
<comment type="caution">
    <text evidence="1">The sequence shown here is derived from an EMBL/GenBank/DDBJ whole genome shotgun (WGS) entry which is preliminary data.</text>
</comment>
<sequence length="74" mass="7989">MPERGFNDPVVIMTTRPKHVNVGDTNTDINTDINTDTNTDTRISTIVDTDGVASQSEGAEARHVHAMKGLSNAH</sequence>